<feature type="compositionally biased region" description="Low complexity" evidence="1">
    <location>
        <begin position="51"/>
        <end position="63"/>
    </location>
</feature>
<name>A0AAU8HIB9_9ACTN</name>
<evidence type="ECO:0000313" key="3">
    <source>
        <dbReference type="EMBL" id="XCH76321.1"/>
    </source>
</evidence>
<dbReference type="EMBL" id="CP157762">
    <property type="protein sequence ID" value="XBP95617.1"/>
    <property type="molecule type" value="Genomic_DNA"/>
</dbReference>
<reference evidence="2" key="1">
    <citation type="submission" date="2024-01" db="EMBL/GenBank/DDBJ databases">
        <title>The genome sequence of Micromonospora mangrovi CCTCC AA 2012012.</title>
        <authorList>
            <person name="Gao J."/>
        </authorList>
    </citation>
    <scope>NUCLEOTIDE SEQUENCE</scope>
    <source>
        <strain evidence="2">CCTCC AA 2012012</strain>
    </source>
</reference>
<dbReference type="EMBL" id="CP159342">
    <property type="protein sequence ID" value="XCH76321.1"/>
    <property type="molecule type" value="Genomic_DNA"/>
</dbReference>
<protein>
    <submittedName>
        <fullName evidence="3">Uncharacterized protein</fullName>
    </submittedName>
</protein>
<dbReference type="AlphaFoldDB" id="A0AAU8HIB9"/>
<sequence length="63" mass="5908">MPRYPALLGAADVDVPGRAAPEQPAAAGGAAPNPALLPGRGVAPAGVGSRPAVDPDADTAPAG</sequence>
<feature type="region of interest" description="Disordered" evidence="1">
    <location>
        <begin position="15"/>
        <end position="63"/>
    </location>
</feature>
<gene>
    <name evidence="3" type="ORF">ABUL08_09600</name>
    <name evidence="2" type="ORF">VK199_09550</name>
</gene>
<evidence type="ECO:0000256" key="1">
    <source>
        <dbReference type="SAM" id="MobiDB-lite"/>
    </source>
</evidence>
<evidence type="ECO:0000313" key="2">
    <source>
        <dbReference type="EMBL" id="XBP95617.1"/>
    </source>
</evidence>
<reference evidence="3" key="2">
    <citation type="submission" date="2024-06" db="EMBL/GenBank/DDBJ databases">
        <title>Micromonospora mangrovi CCTCC AA 2012012 genome sequences.</title>
        <authorList>
            <person name="Gao J."/>
        </authorList>
    </citation>
    <scope>NUCLEOTIDE SEQUENCE</scope>
    <source>
        <strain evidence="3">CCTCC AA 2012012</strain>
    </source>
</reference>
<proteinExistence type="predicted"/>
<accession>A0AAU8HIB9</accession>
<organism evidence="3">
    <name type="scientific">Micromonospora sp. CCTCC AA 2012012</name>
    <dbReference type="NCBI Taxonomy" id="3111921"/>
    <lineage>
        <taxon>Bacteria</taxon>
        <taxon>Bacillati</taxon>
        <taxon>Actinomycetota</taxon>
        <taxon>Actinomycetes</taxon>
        <taxon>Micromonosporales</taxon>
        <taxon>Micromonosporaceae</taxon>
        <taxon>Micromonospora</taxon>
    </lineage>
</organism>
<feature type="compositionally biased region" description="Low complexity" evidence="1">
    <location>
        <begin position="16"/>
        <end position="41"/>
    </location>
</feature>
<dbReference type="RefSeq" id="WP_350936593.1">
    <property type="nucleotide sequence ID" value="NZ_CP157762.1"/>
</dbReference>